<dbReference type="RefSeq" id="WP_090750770.1">
    <property type="nucleotide sequence ID" value="NZ_CZQA01000011.1"/>
</dbReference>
<comment type="cofactor">
    <cofactor evidence="1 9">
        <name>Mg(2+)</name>
        <dbReference type="ChEBI" id="CHEBI:18420"/>
    </cofactor>
</comment>
<feature type="binding site" evidence="9">
    <location>
        <position position="10"/>
    </location>
    <ligand>
        <name>Mg(2+)</name>
        <dbReference type="ChEBI" id="CHEBI:18420"/>
        <note>catalytic</note>
    </ligand>
</feature>
<keyword evidence="8 9" id="KW-0051">Antiviral defense</keyword>
<accession>A0A0S4LN90</accession>
<dbReference type="NCBIfam" id="TIGR01573">
    <property type="entry name" value="cas2"/>
    <property type="match status" value="1"/>
</dbReference>
<evidence type="ECO:0000256" key="9">
    <source>
        <dbReference type="HAMAP-Rule" id="MF_01471"/>
    </source>
</evidence>
<gene>
    <name evidence="10" type="primary">cas</name>
    <name evidence="9" type="synonym">cas2</name>
    <name evidence="10" type="ORF">COMA1_50081</name>
</gene>
<dbReference type="InterPro" id="IPR019199">
    <property type="entry name" value="Virulence_VapD/CRISPR_Cas2"/>
</dbReference>
<dbReference type="HAMAP" id="MF_01471">
    <property type="entry name" value="Cas2"/>
    <property type="match status" value="1"/>
</dbReference>
<keyword evidence="7 9" id="KW-0460">Magnesium</keyword>
<protein>
    <recommendedName>
        <fullName evidence="9">CRISPR-associated endoribonuclease Cas2</fullName>
        <ecNumber evidence="9">3.1.-.-</ecNumber>
    </recommendedName>
</protein>
<dbReference type="GO" id="GO:0046872">
    <property type="term" value="F:metal ion binding"/>
    <property type="evidence" value="ECO:0007669"/>
    <property type="project" value="UniProtKB-UniRule"/>
</dbReference>
<dbReference type="GO" id="GO:0051607">
    <property type="term" value="P:defense response to virus"/>
    <property type="evidence" value="ECO:0007669"/>
    <property type="project" value="UniProtKB-UniRule"/>
</dbReference>
<evidence type="ECO:0000256" key="2">
    <source>
        <dbReference type="ARBA" id="ARBA00009959"/>
    </source>
</evidence>
<evidence type="ECO:0000256" key="4">
    <source>
        <dbReference type="ARBA" id="ARBA00022723"/>
    </source>
</evidence>
<dbReference type="Gene3D" id="3.30.70.240">
    <property type="match status" value="1"/>
</dbReference>
<name>A0A0S4LN90_9BACT</name>
<dbReference type="EC" id="3.1.-.-" evidence="9"/>
<evidence type="ECO:0000256" key="5">
    <source>
        <dbReference type="ARBA" id="ARBA00022759"/>
    </source>
</evidence>
<dbReference type="GO" id="GO:0016787">
    <property type="term" value="F:hydrolase activity"/>
    <property type="evidence" value="ECO:0007669"/>
    <property type="project" value="UniProtKB-KW"/>
</dbReference>
<reference evidence="10 11" key="1">
    <citation type="submission" date="2015-10" db="EMBL/GenBank/DDBJ databases">
        <authorList>
            <person name="Gilbert D.G."/>
        </authorList>
    </citation>
    <scope>NUCLEOTIDE SEQUENCE [LARGE SCALE GENOMIC DNA]</scope>
    <source>
        <strain evidence="10">COMA1</strain>
    </source>
</reference>
<dbReference type="AlphaFoldDB" id="A0A0S4LN90"/>
<keyword evidence="11" id="KW-1185">Reference proteome</keyword>
<evidence type="ECO:0000313" key="11">
    <source>
        <dbReference type="Proteomes" id="UP000199032"/>
    </source>
</evidence>
<organism evidence="10 11">
    <name type="scientific">Candidatus Nitrospira nitrosa</name>
    <dbReference type="NCBI Taxonomy" id="1742972"/>
    <lineage>
        <taxon>Bacteria</taxon>
        <taxon>Pseudomonadati</taxon>
        <taxon>Nitrospirota</taxon>
        <taxon>Nitrospiria</taxon>
        <taxon>Nitrospirales</taxon>
        <taxon>Nitrospiraceae</taxon>
        <taxon>Nitrospira</taxon>
    </lineage>
</organism>
<evidence type="ECO:0000256" key="8">
    <source>
        <dbReference type="ARBA" id="ARBA00023118"/>
    </source>
</evidence>
<dbReference type="Pfam" id="PF09827">
    <property type="entry name" value="CRISPR_Cas2"/>
    <property type="match status" value="1"/>
</dbReference>
<dbReference type="GO" id="GO:0043571">
    <property type="term" value="P:maintenance of CRISPR repeat elements"/>
    <property type="evidence" value="ECO:0007669"/>
    <property type="project" value="UniProtKB-UniRule"/>
</dbReference>
<dbReference type="SUPFAM" id="SSF143430">
    <property type="entry name" value="TTP0101/SSO1404-like"/>
    <property type="match status" value="1"/>
</dbReference>
<dbReference type="STRING" id="1742972.COMA1_50081"/>
<comment type="similarity">
    <text evidence="2 9">Belongs to the CRISPR-associated endoribonuclease Cas2 protein family.</text>
</comment>
<keyword evidence="4 9" id="KW-0479">Metal-binding</keyword>
<dbReference type="InterPro" id="IPR021127">
    <property type="entry name" value="CRISPR_associated_Cas2"/>
</dbReference>
<evidence type="ECO:0000313" key="10">
    <source>
        <dbReference type="EMBL" id="CUS38398.1"/>
    </source>
</evidence>
<evidence type="ECO:0000256" key="6">
    <source>
        <dbReference type="ARBA" id="ARBA00022801"/>
    </source>
</evidence>
<comment type="function">
    <text evidence="9">CRISPR (clustered regularly interspaced short palindromic repeat), is an adaptive immune system that provides protection against mobile genetic elements (viruses, transposable elements and conjugative plasmids). CRISPR clusters contain sequences complementary to antecedent mobile elements and target invading nucleic acids. CRISPR clusters are transcribed and processed into CRISPR RNA (crRNA). Functions as a ssRNA-specific endoribonuclease. Involved in the integration of spacer DNA into the CRISPR cassette.</text>
</comment>
<evidence type="ECO:0000256" key="1">
    <source>
        <dbReference type="ARBA" id="ARBA00001946"/>
    </source>
</evidence>
<evidence type="ECO:0000256" key="3">
    <source>
        <dbReference type="ARBA" id="ARBA00022722"/>
    </source>
</evidence>
<dbReference type="EMBL" id="CZQA01000011">
    <property type="protein sequence ID" value="CUS38398.1"/>
    <property type="molecule type" value="Genomic_DNA"/>
</dbReference>
<evidence type="ECO:0000256" key="7">
    <source>
        <dbReference type="ARBA" id="ARBA00022842"/>
    </source>
</evidence>
<dbReference type="PANTHER" id="PTHR34405:SF3">
    <property type="entry name" value="CRISPR-ASSOCIATED ENDORIBONUCLEASE CAS2 3"/>
    <property type="match status" value="1"/>
</dbReference>
<dbReference type="OrthoDB" id="9798176at2"/>
<keyword evidence="3 9" id="KW-0540">Nuclease</keyword>
<dbReference type="GO" id="GO:0004521">
    <property type="term" value="F:RNA endonuclease activity"/>
    <property type="evidence" value="ECO:0007669"/>
    <property type="project" value="InterPro"/>
</dbReference>
<comment type="subunit">
    <text evidence="9">Homodimer, forms a heterotetramer with a Cas1 homodimer.</text>
</comment>
<dbReference type="PANTHER" id="PTHR34405">
    <property type="entry name" value="CRISPR-ASSOCIATED ENDORIBONUCLEASE CAS2"/>
    <property type="match status" value="1"/>
</dbReference>
<dbReference type="CDD" id="cd09725">
    <property type="entry name" value="Cas2_I_II_III"/>
    <property type="match status" value="1"/>
</dbReference>
<keyword evidence="5 9" id="KW-0255">Endonuclease</keyword>
<keyword evidence="6 9" id="KW-0378">Hydrolase</keyword>
<sequence>MRRLYFVTYDIRDSKRWRRVYKTMKGFGEHLQLSVFQCELPEVDYIKMKAALGEMINHHEDHVLVVDLGPTEGRPIKSIESLGEAFVQVQRHAHVV</sequence>
<dbReference type="Proteomes" id="UP000199032">
    <property type="component" value="Unassembled WGS sequence"/>
</dbReference>
<proteinExistence type="inferred from homology"/>